<feature type="transmembrane region" description="Helical" evidence="5">
    <location>
        <begin position="59"/>
        <end position="79"/>
    </location>
</feature>
<keyword evidence="3 5" id="KW-1133">Transmembrane helix</keyword>
<dbReference type="EMBL" id="MLJW01000071">
    <property type="protein sequence ID" value="OIR02826.1"/>
    <property type="molecule type" value="Genomic_DNA"/>
</dbReference>
<keyword evidence="7" id="KW-0436">Ligase</keyword>
<comment type="subcellular location">
    <subcellularLocation>
        <location evidence="1">Membrane</location>
        <topology evidence="1">Multi-pass membrane protein</topology>
    </subcellularLocation>
</comment>
<name>A0A1J5S420_9ZZZZ</name>
<feature type="transmembrane region" description="Helical" evidence="5">
    <location>
        <begin position="354"/>
        <end position="375"/>
    </location>
</feature>
<feature type="transmembrane region" description="Helical" evidence="5">
    <location>
        <begin position="223"/>
        <end position="240"/>
    </location>
</feature>
<evidence type="ECO:0000256" key="3">
    <source>
        <dbReference type="ARBA" id="ARBA00022989"/>
    </source>
</evidence>
<evidence type="ECO:0000256" key="5">
    <source>
        <dbReference type="SAM" id="Phobius"/>
    </source>
</evidence>
<feature type="transmembrane region" description="Helical" evidence="5">
    <location>
        <begin position="177"/>
        <end position="194"/>
    </location>
</feature>
<protein>
    <submittedName>
        <fullName evidence="7">O-antigen ligase</fullName>
    </submittedName>
</protein>
<dbReference type="PANTHER" id="PTHR37422:SF13">
    <property type="entry name" value="LIPOPOLYSACCHARIDE BIOSYNTHESIS PROTEIN PA4999-RELATED"/>
    <property type="match status" value="1"/>
</dbReference>
<dbReference type="PANTHER" id="PTHR37422">
    <property type="entry name" value="TEICHURONIC ACID BIOSYNTHESIS PROTEIN TUAE"/>
    <property type="match status" value="1"/>
</dbReference>
<dbReference type="InterPro" id="IPR051533">
    <property type="entry name" value="WaaL-like"/>
</dbReference>
<evidence type="ECO:0000256" key="4">
    <source>
        <dbReference type="ARBA" id="ARBA00023136"/>
    </source>
</evidence>
<feature type="transmembrane region" description="Helical" evidence="5">
    <location>
        <begin position="12"/>
        <end position="39"/>
    </location>
</feature>
<proteinExistence type="predicted"/>
<keyword evidence="4 5" id="KW-0472">Membrane</keyword>
<organism evidence="7">
    <name type="scientific">mine drainage metagenome</name>
    <dbReference type="NCBI Taxonomy" id="410659"/>
    <lineage>
        <taxon>unclassified sequences</taxon>
        <taxon>metagenomes</taxon>
        <taxon>ecological metagenomes</taxon>
    </lineage>
</organism>
<dbReference type="AlphaFoldDB" id="A0A1J5S420"/>
<feature type="transmembrane region" description="Helical" evidence="5">
    <location>
        <begin position="201"/>
        <end position="217"/>
    </location>
</feature>
<dbReference type="GO" id="GO:0016874">
    <property type="term" value="F:ligase activity"/>
    <property type="evidence" value="ECO:0007669"/>
    <property type="project" value="UniProtKB-KW"/>
</dbReference>
<reference evidence="7" key="1">
    <citation type="submission" date="2016-10" db="EMBL/GenBank/DDBJ databases">
        <title>Sequence of Gallionella enrichment culture.</title>
        <authorList>
            <person name="Poehlein A."/>
            <person name="Muehling M."/>
            <person name="Daniel R."/>
        </authorList>
    </citation>
    <scope>NUCLEOTIDE SEQUENCE</scope>
</reference>
<dbReference type="InterPro" id="IPR007016">
    <property type="entry name" value="O-antigen_ligase-rel_domated"/>
</dbReference>
<feature type="domain" description="O-antigen ligase-related" evidence="6">
    <location>
        <begin position="185"/>
        <end position="335"/>
    </location>
</feature>
<sequence>MNLTFFNLNKNIASICAVLLGFSLAISTGSDSILLAIILLTALIGWHKQYLHIIHQNPVAKTALLLFGILIIGCFYGAVPPSGSLKVLTKYDDLILVALLLPIFSQAKLRTYGQYAFMTAMALTLILSYLIWLGLLHIPQRLPDNPVVFKLQITHGILMSFAAFVAAVYAVHTSGRVRWLMLLFSMLATFNVLLMTQGRTGYLTIIALAVYFMITLLSRRNLLLGIGLVIVASALTYVASPKIQSRVMLAIHEAQTWQPKQGHNVDSSIGTRMDYYNNTIKIIRKNPLLGVGTGGFETAYAKEIENTAMARSNNPHNQFLLFWAQTGIVGLLAFIFLLRTAWRAAMQLPSQTETMLARGVLITIIVGCLFNSLLLDHTEGLFFSWFSGLLFAGLPNHKQAE</sequence>
<gene>
    <name evidence="7" type="ORF">GALL_150340</name>
</gene>
<feature type="transmembrane region" description="Helical" evidence="5">
    <location>
        <begin position="115"/>
        <end position="135"/>
    </location>
</feature>
<feature type="transmembrane region" description="Helical" evidence="5">
    <location>
        <begin position="319"/>
        <end position="342"/>
    </location>
</feature>
<evidence type="ECO:0000256" key="2">
    <source>
        <dbReference type="ARBA" id="ARBA00022692"/>
    </source>
</evidence>
<dbReference type="Pfam" id="PF04932">
    <property type="entry name" value="Wzy_C"/>
    <property type="match status" value="1"/>
</dbReference>
<evidence type="ECO:0000256" key="1">
    <source>
        <dbReference type="ARBA" id="ARBA00004141"/>
    </source>
</evidence>
<evidence type="ECO:0000313" key="7">
    <source>
        <dbReference type="EMBL" id="OIR02826.1"/>
    </source>
</evidence>
<keyword evidence="2 5" id="KW-0812">Transmembrane</keyword>
<accession>A0A1J5S420</accession>
<evidence type="ECO:0000259" key="6">
    <source>
        <dbReference type="Pfam" id="PF04932"/>
    </source>
</evidence>
<feature type="transmembrane region" description="Helical" evidence="5">
    <location>
        <begin position="147"/>
        <end position="171"/>
    </location>
</feature>
<dbReference type="GO" id="GO:0016020">
    <property type="term" value="C:membrane"/>
    <property type="evidence" value="ECO:0007669"/>
    <property type="project" value="UniProtKB-SubCell"/>
</dbReference>
<comment type="caution">
    <text evidence="7">The sequence shown here is derived from an EMBL/GenBank/DDBJ whole genome shotgun (WGS) entry which is preliminary data.</text>
</comment>